<feature type="transmembrane region" description="Helical" evidence="1">
    <location>
        <begin position="183"/>
        <end position="203"/>
    </location>
</feature>
<name>A0A6F8Y0N2_9ACTN</name>
<keyword evidence="4" id="KW-1185">Reference proteome</keyword>
<feature type="signal peptide" evidence="2">
    <location>
        <begin position="1"/>
        <end position="40"/>
    </location>
</feature>
<keyword evidence="1" id="KW-1133">Transmembrane helix</keyword>
<organism evidence="3 4">
    <name type="scientific">Phytohabitans flavus</name>
    <dbReference type="NCBI Taxonomy" id="1076124"/>
    <lineage>
        <taxon>Bacteria</taxon>
        <taxon>Bacillati</taxon>
        <taxon>Actinomycetota</taxon>
        <taxon>Actinomycetes</taxon>
        <taxon>Micromonosporales</taxon>
        <taxon>Micromonosporaceae</taxon>
    </lineage>
</organism>
<keyword evidence="2" id="KW-0732">Signal</keyword>
<evidence type="ECO:0000313" key="4">
    <source>
        <dbReference type="Proteomes" id="UP000502508"/>
    </source>
</evidence>
<proteinExistence type="predicted"/>
<accession>A0A6F8Y0N2</accession>
<sequence length="225" mass="22133">MPNRHANRFGRRPAKGTLLAAVAVLTVGLGALGAAPSARAEDGDGQSVRVTVPEHTMPPGQASLACTGAGGAALGQNPTLHPGDQLSCTGTGFAGGERVAMSLGPSRDLGTVTAGQDGTARRDLSLPADLGAGRKTLTFKGQTSKRSASFAFTVTIVATLPVGGGDGSDGGGGGSLPRTGANLIGFVGAGVGLIVVGVLLTVMGRRRARLRALGVLSTASGEARG</sequence>
<feature type="chain" id="PRO_5026321449" description="Gram-positive cocci surface proteins LPxTG domain-containing protein" evidence="2">
    <location>
        <begin position="41"/>
        <end position="225"/>
    </location>
</feature>
<dbReference type="EMBL" id="AP022870">
    <property type="protein sequence ID" value="BCB79531.1"/>
    <property type="molecule type" value="Genomic_DNA"/>
</dbReference>
<evidence type="ECO:0008006" key="5">
    <source>
        <dbReference type="Google" id="ProtNLM"/>
    </source>
</evidence>
<keyword evidence="1" id="KW-0812">Transmembrane</keyword>
<reference evidence="3 4" key="1">
    <citation type="submission" date="2020-03" db="EMBL/GenBank/DDBJ databases">
        <title>Whole genome shotgun sequence of Phytohabitans flavus NBRC 107702.</title>
        <authorList>
            <person name="Komaki H."/>
            <person name="Tamura T."/>
        </authorList>
    </citation>
    <scope>NUCLEOTIDE SEQUENCE [LARGE SCALE GENOMIC DNA]</scope>
    <source>
        <strain evidence="3 4">NBRC 107702</strain>
    </source>
</reference>
<keyword evidence="1" id="KW-0472">Membrane</keyword>
<dbReference type="AlphaFoldDB" id="A0A6F8Y0N2"/>
<dbReference type="KEGG" id="pfla:Pflav_059410"/>
<dbReference type="Proteomes" id="UP000502508">
    <property type="component" value="Chromosome"/>
</dbReference>
<evidence type="ECO:0000313" key="3">
    <source>
        <dbReference type="EMBL" id="BCB79531.1"/>
    </source>
</evidence>
<evidence type="ECO:0000256" key="1">
    <source>
        <dbReference type="SAM" id="Phobius"/>
    </source>
</evidence>
<reference evidence="3 4" key="2">
    <citation type="submission" date="2020-03" db="EMBL/GenBank/DDBJ databases">
        <authorList>
            <person name="Ichikawa N."/>
            <person name="Kimura A."/>
            <person name="Kitahashi Y."/>
            <person name="Uohara A."/>
        </authorList>
    </citation>
    <scope>NUCLEOTIDE SEQUENCE [LARGE SCALE GENOMIC DNA]</scope>
    <source>
        <strain evidence="3 4">NBRC 107702</strain>
    </source>
</reference>
<gene>
    <name evidence="3" type="ORF">Pflav_059410</name>
</gene>
<protein>
    <recommendedName>
        <fullName evidence="5">Gram-positive cocci surface proteins LPxTG domain-containing protein</fullName>
    </recommendedName>
</protein>
<evidence type="ECO:0000256" key="2">
    <source>
        <dbReference type="SAM" id="SignalP"/>
    </source>
</evidence>
<dbReference type="RefSeq" id="WP_173039518.1">
    <property type="nucleotide sequence ID" value="NZ_AP022870.1"/>
</dbReference>